<dbReference type="Proteomes" id="UP001164746">
    <property type="component" value="Chromosome 15"/>
</dbReference>
<evidence type="ECO:0000313" key="3">
    <source>
        <dbReference type="EMBL" id="WAR27473.1"/>
    </source>
</evidence>
<dbReference type="PANTHER" id="PTHR11607:SF3">
    <property type="entry name" value="LYSOSOMAL ALPHA-MANNOSIDASE"/>
    <property type="match status" value="1"/>
</dbReference>
<dbReference type="SUPFAM" id="SSF88713">
    <property type="entry name" value="Glycoside hydrolase/deacetylase"/>
    <property type="match status" value="1"/>
</dbReference>
<organism evidence="3 4">
    <name type="scientific">Mya arenaria</name>
    <name type="common">Soft-shell clam</name>
    <dbReference type="NCBI Taxonomy" id="6604"/>
    <lineage>
        <taxon>Eukaryota</taxon>
        <taxon>Metazoa</taxon>
        <taxon>Spiralia</taxon>
        <taxon>Lophotrochozoa</taxon>
        <taxon>Mollusca</taxon>
        <taxon>Bivalvia</taxon>
        <taxon>Autobranchia</taxon>
        <taxon>Heteroconchia</taxon>
        <taxon>Euheterodonta</taxon>
        <taxon>Imparidentia</taxon>
        <taxon>Neoheterodontei</taxon>
        <taxon>Myida</taxon>
        <taxon>Myoidea</taxon>
        <taxon>Myidae</taxon>
        <taxon>Mya</taxon>
    </lineage>
</organism>
<feature type="transmembrane region" description="Helical" evidence="1">
    <location>
        <begin position="12"/>
        <end position="31"/>
    </location>
</feature>
<keyword evidence="1" id="KW-1133">Transmembrane helix</keyword>
<keyword evidence="4" id="KW-1185">Reference proteome</keyword>
<evidence type="ECO:0000256" key="1">
    <source>
        <dbReference type="SAM" id="Phobius"/>
    </source>
</evidence>
<evidence type="ECO:0000313" key="4">
    <source>
        <dbReference type="Proteomes" id="UP001164746"/>
    </source>
</evidence>
<dbReference type="Pfam" id="PF01074">
    <property type="entry name" value="Glyco_hydro_38N"/>
    <property type="match status" value="1"/>
</dbReference>
<protein>
    <submittedName>
        <fullName evidence="3">MA2A2-like protein</fullName>
    </submittedName>
</protein>
<dbReference type="PANTHER" id="PTHR11607">
    <property type="entry name" value="ALPHA-MANNOSIDASE"/>
    <property type="match status" value="1"/>
</dbReference>
<dbReference type="Gene3D" id="3.20.110.10">
    <property type="entry name" value="Glycoside hydrolase 38, N terminal domain"/>
    <property type="match status" value="1"/>
</dbReference>
<keyword evidence="1" id="KW-0472">Membrane</keyword>
<reference evidence="3" key="1">
    <citation type="submission" date="2022-11" db="EMBL/GenBank/DDBJ databases">
        <title>Centuries of genome instability and evolution in soft-shell clam transmissible cancer (bioRxiv).</title>
        <authorList>
            <person name="Hart S.F.M."/>
            <person name="Yonemitsu M.A."/>
            <person name="Giersch R.M."/>
            <person name="Beal B.F."/>
            <person name="Arriagada G."/>
            <person name="Davis B.W."/>
            <person name="Ostrander E.A."/>
            <person name="Goff S.P."/>
            <person name="Metzger M.J."/>
        </authorList>
    </citation>
    <scope>NUCLEOTIDE SEQUENCE</scope>
    <source>
        <strain evidence="3">MELC-2E11</strain>
        <tissue evidence="3">Siphon/mantle</tissue>
    </source>
</reference>
<accession>A0ABY7G2W1</accession>
<gene>
    <name evidence="3" type="ORF">MAR_013177</name>
</gene>
<dbReference type="InterPro" id="IPR000602">
    <property type="entry name" value="Glyco_hydro_38_N"/>
</dbReference>
<dbReference type="InterPro" id="IPR011330">
    <property type="entry name" value="Glyco_hydro/deAcase_b/a-brl"/>
</dbReference>
<name>A0ABY7G2W1_MYAAR</name>
<proteinExistence type="predicted"/>
<dbReference type="InterPro" id="IPR050843">
    <property type="entry name" value="Glycosyl_Hydrlase_38"/>
</dbReference>
<keyword evidence="1" id="KW-0812">Transmembrane</keyword>
<sequence>MGFSQQIPWRKVKLICLVSVLVIVMHILWTFTATSLSEDPAMEVRRGRPDSYEVNMHGHIFPSIEKTKVVQQYCKKVDPIRGVISTYDLPEETDYSLNTNGKYPIPQELYEADKNGTVDDQIEVILVPFSHADPGYGMTFEGYYTQRFVHVFSNMVDYLTSHGNMTFQWAETVYLERWFREINDEMKKKVRELIRRGQLEIVLGGWVMPDEASTHYQPVVDQLIEGHQWLQENLGVTPTNAWINDPFGYSSTMPYLWKKSGIDNMVILRIHQAIKSTIIRKRGMDFMWRPYWNSNNNNDILTNLMPYFGYWPGDVCGPDPSICSQFNFLHLPSTEAKPDLSV</sequence>
<dbReference type="InterPro" id="IPR027291">
    <property type="entry name" value="Glyco_hydro_38_N_sf"/>
</dbReference>
<evidence type="ECO:0000259" key="2">
    <source>
        <dbReference type="Pfam" id="PF01074"/>
    </source>
</evidence>
<dbReference type="EMBL" id="CP111026">
    <property type="protein sequence ID" value="WAR27473.1"/>
    <property type="molecule type" value="Genomic_DNA"/>
</dbReference>
<feature type="domain" description="Glycoside hydrolase family 38 N-terminal" evidence="2">
    <location>
        <begin position="124"/>
        <end position="326"/>
    </location>
</feature>